<dbReference type="SUPFAM" id="SSF46934">
    <property type="entry name" value="UBA-like"/>
    <property type="match status" value="1"/>
</dbReference>
<dbReference type="PANTHER" id="PTHR12281:SF31">
    <property type="entry name" value="DCN1-LIKE PROTEIN 3"/>
    <property type="match status" value="1"/>
</dbReference>
<dbReference type="Gene3D" id="1.10.8.10">
    <property type="entry name" value="DNA helicase RuvA subunit, C-terminal domain"/>
    <property type="match status" value="1"/>
</dbReference>
<dbReference type="GO" id="GO:0032182">
    <property type="term" value="F:ubiquitin-like protein binding"/>
    <property type="evidence" value="ECO:0007669"/>
    <property type="project" value="TreeGrafter"/>
</dbReference>
<reference evidence="4 5" key="1">
    <citation type="submission" date="2023-11" db="EMBL/GenBank/DDBJ databases">
        <title>Dfirmibasis_genome.</title>
        <authorList>
            <person name="Edelbroek B."/>
            <person name="Kjellin J."/>
            <person name="Jerlstrom-Hultqvist J."/>
            <person name="Soderbom F."/>
        </authorList>
    </citation>
    <scope>NUCLEOTIDE SEQUENCE [LARGE SCALE GENOMIC DNA]</scope>
    <source>
        <strain evidence="4 5">TNS-C-14</strain>
    </source>
</reference>
<dbReference type="GO" id="GO:0000151">
    <property type="term" value="C:ubiquitin ligase complex"/>
    <property type="evidence" value="ECO:0007669"/>
    <property type="project" value="TreeGrafter"/>
</dbReference>
<keyword evidence="1" id="KW-0833">Ubl conjugation pathway</keyword>
<organism evidence="4 5">
    <name type="scientific">Dictyostelium firmibasis</name>
    <dbReference type="NCBI Taxonomy" id="79012"/>
    <lineage>
        <taxon>Eukaryota</taxon>
        <taxon>Amoebozoa</taxon>
        <taxon>Evosea</taxon>
        <taxon>Eumycetozoa</taxon>
        <taxon>Dictyostelia</taxon>
        <taxon>Dictyosteliales</taxon>
        <taxon>Dictyosteliaceae</taxon>
        <taxon>Dictyostelium</taxon>
    </lineage>
</organism>
<evidence type="ECO:0000313" key="4">
    <source>
        <dbReference type="EMBL" id="KAK5579480.1"/>
    </source>
</evidence>
<evidence type="ECO:0000256" key="1">
    <source>
        <dbReference type="ARBA" id="ARBA00022786"/>
    </source>
</evidence>
<dbReference type="PANTHER" id="PTHR12281">
    <property type="entry name" value="RP42 RELATED"/>
    <property type="match status" value="1"/>
</dbReference>
<dbReference type="AlphaFoldDB" id="A0AAN7U5S8"/>
<dbReference type="GO" id="GO:0097602">
    <property type="term" value="F:cullin family protein binding"/>
    <property type="evidence" value="ECO:0007669"/>
    <property type="project" value="TreeGrafter"/>
</dbReference>
<accession>A0AAN7U5S8</accession>
<dbReference type="Pfam" id="PF03556">
    <property type="entry name" value="Cullin_binding"/>
    <property type="match status" value="1"/>
</dbReference>
<comment type="caution">
    <text evidence="4">The sequence shown here is derived from an EMBL/GenBank/DDBJ whole genome shotgun (WGS) entry which is preliminary data.</text>
</comment>
<keyword evidence="5" id="KW-1185">Reference proteome</keyword>
<name>A0AAN7U5S8_9MYCE</name>
<evidence type="ECO:0000259" key="3">
    <source>
        <dbReference type="PROSITE" id="PS51229"/>
    </source>
</evidence>
<dbReference type="GO" id="GO:0031624">
    <property type="term" value="F:ubiquitin conjugating enzyme binding"/>
    <property type="evidence" value="ECO:0007669"/>
    <property type="project" value="TreeGrafter"/>
</dbReference>
<sequence length="249" mass="29334">MNRLSSDQRLKCTDFMSITQATEAKAIQYLKDASWRTDAAVDNFFSNPLNYSNKFDKKAVETLFNKYKDSSEDQISEKLIEFVKDINIDDELMELAILWKFKSKQMGVITKNEFMETMERLRCDSISSLEKQMESTKQQLASKDLNNNSSFKEFYMYVFDLGKAENQKNVSLQMCIELWTIVLKSKFNNLQVWFDFLNKHHKLAISKDTWNLFLDFVKIANDSISKYDSEGAWPVLIDEFVEYYKENCK</sequence>
<dbReference type="FunFam" id="1.10.238.200:FF:000011">
    <property type="entry name" value="DCN1-like protein 1"/>
    <property type="match status" value="1"/>
</dbReference>
<feature type="domain" description="DCUN1" evidence="3">
    <location>
        <begin position="55"/>
        <end position="245"/>
    </location>
</feature>
<dbReference type="Gene3D" id="1.10.238.10">
    <property type="entry name" value="EF-hand"/>
    <property type="match status" value="1"/>
</dbReference>
<evidence type="ECO:0000313" key="5">
    <source>
        <dbReference type="Proteomes" id="UP001344447"/>
    </source>
</evidence>
<dbReference type="Proteomes" id="UP001344447">
    <property type="component" value="Unassembled WGS sequence"/>
</dbReference>
<dbReference type="Gene3D" id="1.10.238.200">
    <property type="entry name" value="Cullin, PONY binding domain"/>
    <property type="match status" value="1"/>
</dbReference>
<protein>
    <recommendedName>
        <fullName evidence="2">Defective in cullin neddylation protein</fullName>
    </recommendedName>
</protein>
<dbReference type="InterPro" id="IPR005176">
    <property type="entry name" value="PONY_dom"/>
</dbReference>
<dbReference type="InterPro" id="IPR042460">
    <property type="entry name" value="DCN1-like_PONY"/>
</dbReference>
<evidence type="ECO:0000256" key="2">
    <source>
        <dbReference type="RuleBase" id="RU410713"/>
    </source>
</evidence>
<dbReference type="InterPro" id="IPR009060">
    <property type="entry name" value="UBA-like_sf"/>
</dbReference>
<dbReference type="InterPro" id="IPR014764">
    <property type="entry name" value="DCN-prot"/>
</dbReference>
<dbReference type="GO" id="GO:0045116">
    <property type="term" value="P:protein neddylation"/>
    <property type="evidence" value="ECO:0007669"/>
    <property type="project" value="TreeGrafter"/>
</dbReference>
<comment type="function">
    <text evidence="2">Neddylation of cullins play an essential role in the regulation of SCF-type complexes activity.</text>
</comment>
<dbReference type="EMBL" id="JAVFKY010000003">
    <property type="protein sequence ID" value="KAK5579480.1"/>
    <property type="molecule type" value="Genomic_DNA"/>
</dbReference>
<dbReference type="Pfam" id="PF14555">
    <property type="entry name" value="UBA_4"/>
    <property type="match status" value="1"/>
</dbReference>
<proteinExistence type="predicted"/>
<dbReference type="PROSITE" id="PS51229">
    <property type="entry name" value="DCUN1"/>
    <property type="match status" value="1"/>
</dbReference>
<dbReference type="CDD" id="cd14350">
    <property type="entry name" value="UBA_DCNL"/>
    <property type="match status" value="1"/>
</dbReference>
<dbReference type="FunFam" id="1.10.8.10:FF:000124">
    <property type="entry name" value="Defective in cullin neddylation protein 1"/>
    <property type="match status" value="1"/>
</dbReference>
<gene>
    <name evidence="4" type="ORF">RB653_009163</name>
</gene>